<accession>A0A0E4H991</accession>
<keyword evidence="1" id="KW-0315">Glutamine amidotransferase</keyword>
<dbReference type="OrthoDB" id="9813383at2"/>
<dbReference type="CDD" id="cd01745">
    <property type="entry name" value="GATase1_2"/>
    <property type="match status" value="1"/>
</dbReference>
<gene>
    <name evidence="1" type="ORF">BN1356_02168</name>
</gene>
<dbReference type="GO" id="GO:0016740">
    <property type="term" value="F:transferase activity"/>
    <property type="evidence" value="ECO:0007669"/>
    <property type="project" value="UniProtKB-KW"/>
</dbReference>
<dbReference type="EMBL" id="CTEN01000004">
    <property type="protein sequence ID" value="CQR25822.1"/>
    <property type="molecule type" value="Genomic_DNA"/>
</dbReference>
<dbReference type="Gene3D" id="3.40.50.880">
    <property type="match status" value="1"/>
</dbReference>
<dbReference type="Pfam" id="PF07722">
    <property type="entry name" value="Peptidase_C26"/>
    <property type="match status" value="1"/>
</dbReference>
<dbReference type="PANTHER" id="PTHR43235">
    <property type="entry name" value="GLUTAMINE AMIDOTRANSFERASE PB2B2.05-RELATED"/>
    <property type="match status" value="1"/>
</dbReference>
<keyword evidence="1" id="KW-0808">Transferase</keyword>
<keyword evidence="2" id="KW-1185">Reference proteome</keyword>
<dbReference type="GO" id="GO:0033969">
    <property type="term" value="F:gamma-glutamyl-gamma-aminobutyrate hydrolase activity"/>
    <property type="evidence" value="ECO:0007669"/>
    <property type="project" value="TreeGrafter"/>
</dbReference>
<dbReference type="InterPro" id="IPR044668">
    <property type="entry name" value="PuuD-like"/>
</dbReference>
<organism evidence="1 2">
    <name type="scientific">Streptococcus varani</name>
    <dbReference type="NCBI Taxonomy" id="1608583"/>
    <lineage>
        <taxon>Bacteria</taxon>
        <taxon>Bacillati</taxon>
        <taxon>Bacillota</taxon>
        <taxon>Bacilli</taxon>
        <taxon>Lactobacillales</taxon>
        <taxon>Streptococcaceae</taxon>
        <taxon>Streptococcus</taxon>
    </lineage>
</organism>
<dbReference type="InterPro" id="IPR029062">
    <property type="entry name" value="Class_I_gatase-like"/>
</dbReference>
<dbReference type="GO" id="GO:0006598">
    <property type="term" value="P:polyamine catabolic process"/>
    <property type="evidence" value="ECO:0007669"/>
    <property type="project" value="TreeGrafter"/>
</dbReference>
<dbReference type="Proteomes" id="UP000198604">
    <property type="component" value="Unassembled WGS sequence"/>
</dbReference>
<name>A0A0E4H991_9STRE</name>
<dbReference type="GO" id="GO:0005829">
    <property type="term" value="C:cytosol"/>
    <property type="evidence" value="ECO:0007669"/>
    <property type="project" value="TreeGrafter"/>
</dbReference>
<proteinExistence type="predicted"/>
<dbReference type="SUPFAM" id="SSF52317">
    <property type="entry name" value="Class I glutamine amidotransferase-like"/>
    <property type="match status" value="1"/>
</dbReference>
<evidence type="ECO:0000313" key="1">
    <source>
        <dbReference type="EMBL" id="CQR25822.1"/>
    </source>
</evidence>
<sequence length="229" mass="25388">MAKVIVGITGNEKEMPAMSGIQYVAVAKDLSEGVKQAGGLPIVIPIGQPEMAKDYVYVVDKLILSGGQNVDPRFYGQEKEIESDDYSLARDEFELALIKEALRQKKPIFAVCRGMQLVNVALGGSLHQSIQDHWQEDVLGTSHQIDIKPNSRVSQLFQVGTQINSFHRQSIKELAADLVATAHDPRDGTIEAYESKGQHAILGIQWHPEFLAKNCSSNQRLFDYLVKTL</sequence>
<dbReference type="PROSITE" id="PS51273">
    <property type="entry name" value="GATASE_TYPE_1"/>
    <property type="match status" value="1"/>
</dbReference>
<dbReference type="AlphaFoldDB" id="A0A0E4H991"/>
<reference evidence="2" key="1">
    <citation type="submission" date="2015-03" db="EMBL/GenBank/DDBJ databases">
        <authorList>
            <person name="Urmite Genomes"/>
        </authorList>
    </citation>
    <scope>NUCLEOTIDE SEQUENCE [LARGE SCALE GENOMIC DNA]</scope>
    <source>
        <strain evidence="2">FF10</strain>
    </source>
</reference>
<dbReference type="PANTHER" id="PTHR43235:SF1">
    <property type="entry name" value="GLUTAMINE AMIDOTRANSFERASE PB2B2.05-RELATED"/>
    <property type="match status" value="1"/>
</dbReference>
<dbReference type="STRING" id="1608583.BN1356_02168"/>
<dbReference type="InterPro" id="IPR011697">
    <property type="entry name" value="Peptidase_C26"/>
</dbReference>
<dbReference type="RefSeq" id="WP_093651335.1">
    <property type="nucleotide sequence ID" value="NZ_CTEN01000004.1"/>
</dbReference>
<evidence type="ECO:0000313" key="2">
    <source>
        <dbReference type="Proteomes" id="UP000198604"/>
    </source>
</evidence>
<protein>
    <submittedName>
        <fullName evidence="1">Putative glutamine amidotransferase</fullName>
    </submittedName>
</protein>